<gene>
    <name evidence="1" type="ORF">SY86_00680</name>
</gene>
<evidence type="ECO:0008006" key="3">
    <source>
        <dbReference type="Google" id="ProtNLM"/>
    </source>
</evidence>
<dbReference type="STRING" id="65700.SY86_00680"/>
<comment type="caution">
    <text evidence="1">The sequence shown here is derived from an EMBL/GenBank/DDBJ whole genome shotgun (WGS) entry which is preliminary data.</text>
</comment>
<proteinExistence type="predicted"/>
<dbReference type="Proteomes" id="UP000033924">
    <property type="component" value="Unassembled WGS sequence"/>
</dbReference>
<evidence type="ECO:0000313" key="1">
    <source>
        <dbReference type="EMBL" id="KKF38081.1"/>
    </source>
</evidence>
<evidence type="ECO:0000313" key="2">
    <source>
        <dbReference type="Proteomes" id="UP000033924"/>
    </source>
</evidence>
<accession>A0A0M2KM60</accession>
<dbReference type="GO" id="GO:0003676">
    <property type="term" value="F:nucleic acid binding"/>
    <property type="evidence" value="ECO:0007669"/>
    <property type="project" value="InterPro"/>
</dbReference>
<dbReference type="EMBL" id="JXNU01000001">
    <property type="protein sequence ID" value="KKF38081.1"/>
    <property type="molecule type" value="Genomic_DNA"/>
</dbReference>
<keyword evidence="2" id="KW-1185">Reference proteome</keyword>
<dbReference type="AlphaFoldDB" id="A0A0M2KM60"/>
<reference evidence="1 2" key="1">
    <citation type="submission" date="2015-01" db="EMBL/GenBank/DDBJ databases">
        <title>Erwinia tracheiphila.</title>
        <authorList>
            <person name="Shapiro L.R."/>
        </authorList>
    </citation>
    <scope>NUCLEOTIDE SEQUENCE [LARGE SCALE GENOMIC DNA]</scope>
    <source>
        <strain evidence="1 2">BuffGH</strain>
    </source>
</reference>
<protein>
    <recommendedName>
        <fullName evidence="3">Integrase catalytic domain-containing protein</fullName>
    </recommendedName>
</protein>
<name>A0A0M2KM60_9GAMM</name>
<dbReference type="InterPro" id="IPR036397">
    <property type="entry name" value="RNaseH_sf"/>
</dbReference>
<dbReference type="SUPFAM" id="SSF53098">
    <property type="entry name" value="Ribonuclease H-like"/>
    <property type="match status" value="1"/>
</dbReference>
<organism evidence="1 2">
    <name type="scientific">Erwinia tracheiphila</name>
    <dbReference type="NCBI Taxonomy" id="65700"/>
    <lineage>
        <taxon>Bacteria</taxon>
        <taxon>Pseudomonadati</taxon>
        <taxon>Pseudomonadota</taxon>
        <taxon>Gammaproteobacteria</taxon>
        <taxon>Enterobacterales</taxon>
        <taxon>Erwiniaceae</taxon>
        <taxon>Erwinia</taxon>
    </lineage>
</organism>
<dbReference type="PATRIC" id="fig|65700.7.peg.177"/>
<dbReference type="InterPro" id="IPR012337">
    <property type="entry name" value="RNaseH-like_sf"/>
</dbReference>
<sequence>MLRRLTDRGTEYCGKVEQHDYQLYLAINDIAHTKTKAMSPQTNGICGRVHKSILQDFYQTILFYFMRSWRLLFVPGAFSVKRFNSFHYIELFGGEVWEVNKMMLFLKCRNSPLRALLKQFFGLVKGLPERNIKLICWAKPAGVSLPQIFTAWSRVVNGTVLMTR</sequence>
<dbReference type="Gene3D" id="3.30.420.10">
    <property type="entry name" value="Ribonuclease H-like superfamily/Ribonuclease H"/>
    <property type="match status" value="1"/>
</dbReference>